<evidence type="ECO:0000313" key="25">
    <source>
        <dbReference type="EMBL" id="CAA9492637.1"/>
    </source>
</evidence>
<name>A0A6J4SHR5_9ACTN</name>
<keyword evidence="11" id="KW-0187">Copper transport</keyword>
<evidence type="ECO:0000256" key="14">
    <source>
        <dbReference type="ARBA" id="ARBA00022967"/>
    </source>
</evidence>
<evidence type="ECO:0000256" key="23">
    <source>
        <dbReference type="SAM" id="MobiDB-lite"/>
    </source>
</evidence>
<keyword evidence="7 22" id="KW-0812">Transmembrane</keyword>
<dbReference type="InterPro" id="IPR027256">
    <property type="entry name" value="P-typ_ATPase_IB"/>
</dbReference>
<dbReference type="InterPro" id="IPR006122">
    <property type="entry name" value="HMA_Cu_ion-bd"/>
</dbReference>
<dbReference type="Gene3D" id="3.40.1110.10">
    <property type="entry name" value="Calcium-transporting ATPase, cytoplasmic domain N"/>
    <property type="match status" value="1"/>
</dbReference>
<evidence type="ECO:0000256" key="17">
    <source>
        <dbReference type="ARBA" id="ARBA00023065"/>
    </source>
</evidence>
<keyword evidence="10 22" id="KW-0547">Nucleotide-binding</keyword>
<comment type="similarity">
    <text evidence="2 22">Belongs to the cation transport ATPase (P-type) (TC 3.A.3) family. Type IB subfamily.</text>
</comment>
<evidence type="ECO:0000256" key="1">
    <source>
        <dbReference type="ARBA" id="ARBA00004651"/>
    </source>
</evidence>
<dbReference type="InterPro" id="IPR006121">
    <property type="entry name" value="HMA_dom"/>
</dbReference>
<proteinExistence type="inferred from homology"/>
<dbReference type="AlphaFoldDB" id="A0A6J4SHR5"/>
<dbReference type="Gene3D" id="2.70.150.10">
    <property type="entry name" value="Calcium-transporting ATPase, cytoplasmic transduction domain A"/>
    <property type="match status" value="1"/>
</dbReference>
<dbReference type="GO" id="GO:0043682">
    <property type="term" value="F:P-type divalent copper transporter activity"/>
    <property type="evidence" value="ECO:0007669"/>
    <property type="project" value="TreeGrafter"/>
</dbReference>
<dbReference type="Gene3D" id="3.30.70.100">
    <property type="match status" value="2"/>
</dbReference>
<dbReference type="PRINTS" id="PR00119">
    <property type="entry name" value="CATATPASE"/>
</dbReference>
<accession>A0A6J4SHR5</accession>
<dbReference type="SUPFAM" id="SSF81665">
    <property type="entry name" value="Calcium ATPase, transmembrane domain M"/>
    <property type="match status" value="1"/>
</dbReference>
<evidence type="ECO:0000256" key="8">
    <source>
        <dbReference type="ARBA" id="ARBA00022723"/>
    </source>
</evidence>
<dbReference type="InterPro" id="IPR001757">
    <property type="entry name" value="P_typ_ATPase"/>
</dbReference>
<feature type="region of interest" description="Disordered" evidence="23">
    <location>
        <begin position="141"/>
        <end position="172"/>
    </location>
</feature>
<dbReference type="SFLD" id="SFLDS00003">
    <property type="entry name" value="Haloacid_Dehalogenase"/>
    <property type="match status" value="1"/>
</dbReference>
<dbReference type="GO" id="GO:0005524">
    <property type="term" value="F:ATP binding"/>
    <property type="evidence" value="ECO:0007669"/>
    <property type="project" value="UniProtKB-UniRule"/>
</dbReference>
<dbReference type="Gene3D" id="3.40.50.1000">
    <property type="entry name" value="HAD superfamily/HAD-like"/>
    <property type="match status" value="1"/>
</dbReference>
<evidence type="ECO:0000256" key="2">
    <source>
        <dbReference type="ARBA" id="ARBA00006024"/>
    </source>
</evidence>
<evidence type="ECO:0000256" key="19">
    <source>
        <dbReference type="ARBA" id="ARBA00029719"/>
    </source>
</evidence>
<feature type="domain" description="HMA" evidence="24">
    <location>
        <begin position="75"/>
        <end position="142"/>
    </location>
</feature>
<dbReference type="InterPro" id="IPR023298">
    <property type="entry name" value="ATPase_P-typ_TM_dom_sf"/>
</dbReference>
<keyword evidence="5" id="KW-0813">Transport</keyword>
<keyword evidence="14" id="KW-1278">Translocase</keyword>
<dbReference type="GO" id="GO:0140581">
    <property type="term" value="F:P-type monovalent copper transporter activity"/>
    <property type="evidence" value="ECO:0007669"/>
    <property type="project" value="UniProtKB-EC"/>
</dbReference>
<feature type="transmembrane region" description="Helical" evidence="22">
    <location>
        <begin position="183"/>
        <end position="201"/>
    </location>
</feature>
<dbReference type="InterPro" id="IPR044492">
    <property type="entry name" value="P_typ_ATPase_HD_dom"/>
</dbReference>
<dbReference type="PROSITE" id="PS00154">
    <property type="entry name" value="ATPASE_E1_E2"/>
    <property type="match status" value="1"/>
</dbReference>
<evidence type="ECO:0000256" key="21">
    <source>
        <dbReference type="ARBA" id="ARBA00049289"/>
    </source>
</evidence>
<keyword evidence="25" id="KW-0378">Hydrolase</keyword>
<evidence type="ECO:0000256" key="7">
    <source>
        <dbReference type="ARBA" id="ARBA00022692"/>
    </source>
</evidence>
<evidence type="ECO:0000259" key="24">
    <source>
        <dbReference type="PROSITE" id="PS50846"/>
    </source>
</evidence>
<comment type="subcellular location">
    <subcellularLocation>
        <location evidence="1">Cell membrane</location>
        <topology evidence="1">Multi-pass membrane protein</topology>
    </subcellularLocation>
</comment>
<evidence type="ECO:0000256" key="22">
    <source>
        <dbReference type="RuleBase" id="RU362081"/>
    </source>
</evidence>
<dbReference type="PANTHER" id="PTHR43520">
    <property type="entry name" value="ATP7, ISOFORM B"/>
    <property type="match status" value="1"/>
</dbReference>
<evidence type="ECO:0000256" key="20">
    <source>
        <dbReference type="ARBA" id="ARBA00033239"/>
    </source>
</evidence>
<dbReference type="InterPro" id="IPR036412">
    <property type="entry name" value="HAD-like_sf"/>
</dbReference>
<evidence type="ECO:0000256" key="12">
    <source>
        <dbReference type="ARBA" id="ARBA00022840"/>
    </source>
</evidence>
<gene>
    <name evidence="25" type="ORF">AVDCRST_MAG12-2182</name>
</gene>
<dbReference type="NCBIfam" id="TIGR00003">
    <property type="entry name" value="copper ion binding protein"/>
    <property type="match status" value="2"/>
</dbReference>
<dbReference type="SUPFAM" id="SSF55008">
    <property type="entry name" value="HMA, heavy metal-associated domain"/>
    <property type="match status" value="2"/>
</dbReference>
<reference evidence="25" key="1">
    <citation type="submission" date="2020-02" db="EMBL/GenBank/DDBJ databases">
        <authorList>
            <person name="Meier V. D."/>
        </authorList>
    </citation>
    <scope>NUCLEOTIDE SEQUENCE</scope>
    <source>
        <strain evidence="25">AVDCRST_MAG12</strain>
    </source>
</reference>
<protein>
    <recommendedName>
        <fullName evidence="4">Copper-exporting P-type ATPase</fullName>
        <ecNumber evidence="3">7.2.2.8</ecNumber>
    </recommendedName>
    <alternativeName>
        <fullName evidence="19">Copper-exporting P-type ATPase A</fullName>
    </alternativeName>
    <alternativeName>
        <fullName evidence="20">Cu(+)-exporting ATPase</fullName>
    </alternativeName>
</protein>
<dbReference type="FunFam" id="2.70.150.10:FF:000020">
    <property type="entry name" value="Copper-exporting P-type ATPase A"/>
    <property type="match status" value="1"/>
</dbReference>
<dbReference type="InterPro" id="IPR023299">
    <property type="entry name" value="ATPase_P-typ_cyto_dom_N"/>
</dbReference>
<keyword evidence="12 22" id="KW-0067">ATP-binding</keyword>
<dbReference type="GO" id="GO:0005507">
    <property type="term" value="F:copper ion binding"/>
    <property type="evidence" value="ECO:0007669"/>
    <property type="project" value="InterPro"/>
</dbReference>
<sequence length="892" mass="91480">MTCASCVRRVERALGRVEGVEEANANLATERVRVALDPSATDGEKLRVAVEGAGYGVGEIPPVTGPDADGGGSDAEISLAVEGMTCASCVRRVERALLKVPGVGSAAVNLATEKARVVYDPAGGPGVEGLRAAVEKAGYGVSGVEEPGREATDDRPATRDAGAGVGPREREKEAELRDLRNKWVVSLALGGLMMAEMYLPFGPGMEVVVPLLLIQATVVQFWAGATFYRTAWASARHGGTNMSTLVAVGTSAAYGYSAFVTLWPDLSAAWGFPFYLYFEVSAIVVGLVLLGRWLEARAKKQTGAAIRALMGLGAKTARVIRDGKERDVPVEDVRVGDLVRVRPGEKVPVDGVVVEGRSALDESMLTGESMPVGKSVGDGVIGATLNGTGGFVMRAERVGGETALAQIVRMVEEAQGSKAPMQRLVDTISSYFVPAVLGLAALTFAAWFAFGPSPMLALTAAISVLIIACPCALGLATPTAIMVGTGKAAENGVLVKGGEALETARRIDTVVLDKTGTLTRGRPAVTELVPADGFSEGELLRLAAAAEVGSEHPLAAAVLARAGERGLVLPKAEAFGSVTGRGVEASVEGREVLVGNRALVDEVGVSAEDLEGRAGALAREGATPVYVVVDGVIAGLVAVADALKPESRDAVEQLGALGLEVWMLTGDDRATAGAVAQQVGIGPDRVLAEVLPGEKAAKIEELRAGGRVVAMVGDGINDAPALAGADLGIAIGTGTDVAIAASDITLVGGDLRNIVTGIALSRRTVGKIKQGLFWAFAYNVALIPVAAGALFPFFGVLLSPVLAAAAMAMSSVSVVTNALRLRSFERPGSAEEILHPPLRARLGEAAYLGTIAALAVGIGAAALLVAPAQPVEMDPAGGMRMESPDGGEHGGE</sequence>
<comment type="catalytic activity">
    <reaction evidence="21">
        <text>Cu(+)(in) + ATP + H2O = Cu(+)(out) + ADP + phosphate + H(+)</text>
        <dbReference type="Rhea" id="RHEA:25792"/>
        <dbReference type="ChEBI" id="CHEBI:15377"/>
        <dbReference type="ChEBI" id="CHEBI:15378"/>
        <dbReference type="ChEBI" id="CHEBI:30616"/>
        <dbReference type="ChEBI" id="CHEBI:43474"/>
        <dbReference type="ChEBI" id="CHEBI:49552"/>
        <dbReference type="ChEBI" id="CHEBI:456216"/>
        <dbReference type="EC" id="7.2.2.8"/>
    </reaction>
</comment>
<dbReference type="InterPro" id="IPR023214">
    <property type="entry name" value="HAD_sf"/>
</dbReference>
<dbReference type="SFLD" id="SFLDG00002">
    <property type="entry name" value="C1.7:_P-type_atpase_like"/>
    <property type="match status" value="1"/>
</dbReference>
<dbReference type="Pfam" id="PF00403">
    <property type="entry name" value="HMA"/>
    <property type="match status" value="2"/>
</dbReference>
<evidence type="ECO:0000256" key="3">
    <source>
        <dbReference type="ARBA" id="ARBA00012517"/>
    </source>
</evidence>
<dbReference type="GO" id="GO:0055070">
    <property type="term" value="P:copper ion homeostasis"/>
    <property type="evidence" value="ECO:0007669"/>
    <property type="project" value="TreeGrafter"/>
</dbReference>
<evidence type="ECO:0000256" key="11">
    <source>
        <dbReference type="ARBA" id="ARBA00022796"/>
    </source>
</evidence>
<feature type="transmembrane region" description="Helical" evidence="22">
    <location>
        <begin position="207"/>
        <end position="228"/>
    </location>
</feature>
<evidence type="ECO:0000256" key="10">
    <source>
        <dbReference type="ARBA" id="ARBA00022741"/>
    </source>
</evidence>
<keyword evidence="16" id="KW-0186">Copper</keyword>
<feature type="transmembrane region" description="Helical" evidence="22">
    <location>
        <begin position="274"/>
        <end position="294"/>
    </location>
</feature>
<dbReference type="NCBIfam" id="TIGR01525">
    <property type="entry name" value="ATPase-IB_hvy"/>
    <property type="match status" value="1"/>
</dbReference>
<feature type="compositionally biased region" description="Basic and acidic residues" evidence="23">
    <location>
        <begin position="146"/>
        <end position="158"/>
    </location>
</feature>
<evidence type="ECO:0000256" key="4">
    <source>
        <dbReference type="ARBA" id="ARBA00015102"/>
    </source>
</evidence>
<keyword evidence="13" id="KW-0460">Magnesium</keyword>
<feature type="transmembrane region" description="Helical" evidence="22">
    <location>
        <begin position="797"/>
        <end position="819"/>
    </location>
</feature>
<dbReference type="PROSITE" id="PS01047">
    <property type="entry name" value="HMA_1"/>
    <property type="match status" value="1"/>
</dbReference>
<keyword evidence="9" id="KW-0677">Repeat</keyword>
<dbReference type="GO" id="GO:0016887">
    <property type="term" value="F:ATP hydrolysis activity"/>
    <property type="evidence" value="ECO:0007669"/>
    <property type="project" value="InterPro"/>
</dbReference>
<evidence type="ECO:0000256" key="6">
    <source>
        <dbReference type="ARBA" id="ARBA00022475"/>
    </source>
</evidence>
<evidence type="ECO:0000256" key="5">
    <source>
        <dbReference type="ARBA" id="ARBA00022448"/>
    </source>
</evidence>
<keyword evidence="8 22" id="KW-0479">Metal-binding</keyword>
<dbReference type="SFLD" id="SFLDF00027">
    <property type="entry name" value="p-type_atpase"/>
    <property type="match status" value="1"/>
</dbReference>
<dbReference type="NCBIfam" id="TIGR01494">
    <property type="entry name" value="ATPase_P-type"/>
    <property type="match status" value="1"/>
</dbReference>
<feature type="transmembrane region" description="Helical" evidence="22">
    <location>
        <begin position="456"/>
        <end position="477"/>
    </location>
</feature>
<organism evidence="25">
    <name type="scientific">uncultured Rubrobacteraceae bacterium</name>
    <dbReference type="NCBI Taxonomy" id="349277"/>
    <lineage>
        <taxon>Bacteria</taxon>
        <taxon>Bacillati</taxon>
        <taxon>Actinomycetota</taxon>
        <taxon>Rubrobacteria</taxon>
        <taxon>Rubrobacterales</taxon>
        <taxon>Rubrobacteraceae</taxon>
        <taxon>environmental samples</taxon>
    </lineage>
</organism>
<dbReference type="CDD" id="cd02094">
    <property type="entry name" value="P-type_ATPase_Cu-like"/>
    <property type="match status" value="1"/>
</dbReference>
<feature type="transmembrane region" description="Helical" evidence="22">
    <location>
        <begin position="845"/>
        <end position="866"/>
    </location>
</feature>
<dbReference type="CDD" id="cd00371">
    <property type="entry name" value="HMA"/>
    <property type="match status" value="2"/>
</dbReference>
<dbReference type="GO" id="GO:0005886">
    <property type="term" value="C:plasma membrane"/>
    <property type="evidence" value="ECO:0007669"/>
    <property type="project" value="UniProtKB-SubCell"/>
</dbReference>
<evidence type="ECO:0000256" key="15">
    <source>
        <dbReference type="ARBA" id="ARBA00022989"/>
    </source>
</evidence>
<dbReference type="NCBIfam" id="TIGR01511">
    <property type="entry name" value="ATPase-IB1_Cu"/>
    <property type="match status" value="1"/>
</dbReference>
<dbReference type="InterPro" id="IPR017969">
    <property type="entry name" value="Heavy-metal-associated_CS"/>
</dbReference>
<dbReference type="PANTHER" id="PTHR43520:SF8">
    <property type="entry name" value="P-TYPE CU(+) TRANSPORTER"/>
    <property type="match status" value="1"/>
</dbReference>
<dbReference type="Pfam" id="PF00122">
    <property type="entry name" value="E1-E2_ATPase"/>
    <property type="match status" value="1"/>
</dbReference>
<dbReference type="SUPFAM" id="SSF81653">
    <property type="entry name" value="Calcium ATPase, transduction domain A"/>
    <property type="match status" value="1"/>
</dbReference>
<dbReference type="PRINTS" id="PR00120">
    <property type="entry name" value="HATPASE"/>
</dbReference>
<dbReference type="PROSITE" id="PS50846">
    <property type="entry name" value="HMA_2"/>
    <property type="match status" value="2"/>
</dbReference>
<evidence type="ECO:0000256" key="16">
    <source>
        <dbReference type="ARBA" id="ARBA00023008"/>
    </source>
</evidence>
<evidence type="ECO:0000256" key="18">
    <source>
        <dbReference type="ARBA" id="ARBA00023136"/>
    </source>
</evidence>
<dbReference type="EMBL" id="CADCVK010000332">
    <property type="protein sequence ID" value="CAA9492637.1"/>
    <property type="molecule type" value="Genomic_DNA"/>
</dbReference>
<keyword evidence="6 22" id="KW-1003">Cell membrane</keyword>
<keyword evidence="17" id="KW-0406">Ion transport</keyword>
<dbReference type="SUPFAM" id="SSF56784">
    <property type="entry name" value="HAD-like"/>
    <property type="match status" value="1"/>
</dbReference>
<feature type="domain" description="HMA" evidence="24">
    <location>
        <begin position="1"/>
        <end position="58"/>
    </location>
</feature>
<feature type="transmembrane region" description="Helical" evidence="22">
    <location>
        <begin position="431"/>
        <end position="450"/>
    </location>
</feature>
<keyword evidence="18 22" id="KW-0472">Membrane</keyword>
<dbReference type="FunFam" id="3.30.70.100:FF:000005">
    <property type="entry name" value="Copper-exporting P-type ATPase A"/>
    <property type="match status" value="1"/>
</dbReference>
<dbReference type="InterPro" id="IPR059000">
    <property type="entry name" value="ATPase_P-type_domA"/>
</dbReference>
<keyword evidence="15 22" id="KW-1133">Transmembrane helix</keyword>
<dbReference type="InterPro" id="IPR018303">
    <property type="entry name" value="ATPase_P-typ_P_site"/>
</dbReference>
<evidence type="ECO:0000256" key="13">
    <source>
        <dbReference type="ARBA" id="ARBA00022842"/>
    </source>
</evidence>
<dbReference type="InterPro" id="IPR008250">
    <property type="entry name" value="ATPase_P-typ_transduc_dom_A_sf"/>
</dbReference>
<dbReference type="Pfam" id="PF00702">
    <property type="entry name" value="Hydrolase"/>
    <property type="match status" value="1"/>
</dbReference>
<evidence type="ECO:0000256" key="9">
    <source>
        <dbReference type="ARBA" id="ARBA00022737"/>
    </source>
</evidence>
<feature type="transmembrane region" description="Helical" evidence="22">
    <location>
        <begin position="771"/>
        <end position="791"/>
    </location>
</feature>
<feature type="transmembrane region" description="Helical" evidence="22">
    <location>
        <begin position="240"/>
        <end position="262"/>
    </location>
</feature>
<dbReference type="EC" id="7.2.2.8" evidence="3"/>
<dbReference type="InterPro" id="IPR036163">
    <property type="entry name" value="HMA_dom_sf"/>
</dbReference>